<keyword evidence="4" id="KW-0732">Signal</keyword>
<accession>A0A1B2E4Y9</accession>
<keyword evidence="3" id="KW-0309">Germination</keyword>
<dbReference type="GO" id="GO:0009847">
    <property type="term" value="P:spore germination"/>
    <property type="evidence" value="ECO:0007669"/>
    <property type="project" value="InterPro"/>
</dbReference>
<dbReference type="PANTHER" id="PTHR35789:SF1">
    <property type="entry name" value="SPORE GERMINATION PROTEIN B3"/>
    <property type="match status" value="1"/>
</dbReference>
<dbReference type="Gene3D" id="3.30.300.210">
    <property type="entry name" value="Nutrient germinant receptor protein C, domain 3"/>
    <property type="match status" value="1"/>
</dbReference>
<dbReference type="AlphaFoldDB" id="A0A1B2E4Y9"/>
<dbReference type="RefSeq" id="WP_099478721.1">
    <property type="nucleotide sequence ID" value="NZ_CP016809.1"/>
</dbReference>
<evidence type="ECO:0000259" key="9">
    <source>
        <dbReference type="Pfam" id="PF25198"/>
    </source>
</evidence>
<evidence type="ECO:0000256" key="3">
    <source>
        <dbReference type="ARBA" id="ARBA00022544"/>
    </source>
</evidence>
<dbReference type="EMBL" id="CP016809">
    <property type="protein sequence ID" value="ANY74972.1"/>
    <property type="molecule type" value="Genomic_DNA"/>
</dbReference>
<dbReference type="InterPro" id="IPR057336">
    <property type="entry name" value="GerAC_N"/>
</dbReference>
<dbReference type="PANTHER" id="PTHR35789">
    <property type="entry name" value="SPORE GERMINATION PROTEIN B3"/>
    <property type="match status" value="1"/>
</dbReference>
<evidence type="ECO:0000256" key="1">
    <source>
        <dbReference type="ARBA" id="ARBA00004635"/>
    </source>
</evidence>
<dbReference type="Gene3D" id="6.20.190.10">
    <property type="entry name" value="Nutrient germinant receptor protein C, domain 1"/>
    <property type="match status" value="1"/>
</dbReference>
<feature type="domain" description="Spore germination protein N-terminal" evidence="9">
    <location>
        <begin position="23"/>
        <end position="195"/>
    </location>
</feature>
<evidence type="ECO:0000256" key="5">
    <source>
        <dbReference type="ARBA" id="ARBA00023136"/>
    </source>
</evidence>
<comment type="similarity">
    <text evidence="2">Belongs to the GerABKC lipoprotein family.</text>
</comment>
<protein>
    <submittedName>
        <fullName evidence="10">Spore gernimation protein GerC</fullName>
    </submittedName>
</protein>
<name>A0A1B2E4Y9_9BACL</name>
<organism evidence="10">
    <name type="scientific">Paenibacillus ihbetae</name>
    <dbReference type="NCBI Taxonomy" id="1870820"/>
    <lineage>
        <taxon>Bacteria</taxon>
        <taxon>Bacillati</taxon>
        <taxon>Bacillota</taxon>
        <taxon>Bacilli</taxon>
        <taxon>Bacillales</taxon>
        <taxon>Paenibacillaceae</taxon>
        <taxon>Paenibacillus</taxon>
    </lineage>
</organism>
<dbReference type="NCBIfam" id="TIGR02887">
    <property type="entry name" value="spore_ger_x_C"/>
    <property type="match status" value="1"/>
</dbReference>
<evidence type="ECO:0000256" key="2">
    <source>
        <dbReference type="ARBA" id="ARBA00007886"/>
    </source>
</evidence>
<proteinExistence type="inferred from homology"/>
<gene>
    <name evidence="10" type="ORF">BBD41_21730</name>
</gene>
<sequence>MKRILALILLHIIVTLLLSGCWNRRELNELAIAVAAGVDWVDGRYRLTVQVAIPGQVTAKRSGGPQAPATLYTAEGDTIFEASRRMTQISPRKIYFSHLRMFLMDEAMAREGIAKVLDLLSRDHEFRPDFYLVVTKGATAEETLKIMTSMETIPANKLYESLQISEKSWSSSMAVTLDELINDLISSGKHPVLTGLVITGDREIGGTRKNIENIETLSQLKYSGLAVFKFDKLVGWLNERDSRNYRLVTGNVKSSVGFIPCKEKDEGKIIIETLRTQAKMKGSIVNDRPEMDVKIRMEGNIGAVECSSLDVSQPATVKELEAEMEEDLRRSLESVVDKVQKDLKVDIFGFGEALRHSHPREWKKMKEAWNDRYFPNLETRIHVDYKIRRTGTTNDTFLNNLKE</sequence>
<feature type="domain" description="Spore germination GerAC-like C-terminal" evidence="8">
    <location>
        <begin position="223"/>
        <end position="391"/>
    </location>
</feature>
<dbReference type="InterPro" id="IPR008844">
    <property type="entry name" value="Spore_GerAC-like"/>
</dbReference>
<keyword evidence="6" id="KW-0564">Palmitate</keyword>
<reference evidence="10" key="1">
    <citation type="submission" date="2016-08" db="EMBL/GenBank/DDBJ databases">
        <title>Complete Genome Seqeunce of Paenibacillus sp. nov. IHBB 9852 from high altitute lake of Indian trans-Himalayas.</title>
        <authorList>
            <person name="Kiran S."/>
            <person name="Swarnkar M.K."/>
            <person name="Rana A."/>
            <person name="Tewari R."/>
            <person name="Gulati A."/>
        </authorList>
    </citation>
    <scope>NUCLEOTIDE SEQUENCE [LARGE SCALE GENOMIC DNA]</scope>
    <source>
        <strain evidence="10">IHBB 9852</strain>
    </source>
</reference>
<dbReference type="GO" id="GO:0016020">
    <property type="term" value="C:membrane"/>
    <property type="evidence" value="ECO:0007669"/>
    <property type="project" value="UniProtKB-SubCell"/>
</dbReference>
<dbReference type="Pfam" id="PF25198">
    <property type="entry name" value="Spore_GerAC_N"/>
    <property type="match status" value="1"/>
</dbReference>
<evidence type="ECO:0000259" key="8">
    <source>
        <dbReference type="Pfam" id="PF05504"/>
    </source>
</evidence>
<evidence type="ECO:0000256" key="4">
    <source>
        <dbReference type="ARBA" id="ARBA00022729"/>
    </source>
</evidence>
<dbReference type="InterPro" id="IPR038501">
    <property type="entry name" value="Spore_GerAC_C_sf"/>
</dbReference>
<dbReference type="PROSITE" id="PS51257">
    <property type="entry name" value="PROKAR_LIPOPROTEIN"/>
    <property type="match status" value="1"/>
</dbReference>
<evidence type="ECO:0000256" key="6">
    <source>
        <dbReference type="ARBA" id="ARBA00023139"/>
    </source>
</evidence>
<keyword evidence="7" id="KW-0449">Lipoprotein</keyword>
<evidence type="ECO:0000256" key="7">
    <source>
        <dbReference type="ARBA" id="ARBA00023288"/>
    </source>
</evidence>
<dbReference type="Pfam" id="PF05504">
    <property type="entry name" value="Spore_GerAC"/>
    <property type="match status" value="1"/>
</dbReference>
<dbReference type="InterPro" id="IPR046953">
    <property type="entry name" value="Spore_GerAC-like_C"/>
</dbReference>
<evidence type="ECO:0000313" key="10">
    <source>
        <dbReference type="EMBL" id="ANY74972.1"/>
    </source>
</evidence>
<dbReference type="KEGG" id="pib:BBD41_21730"/>
<comment type="subcellular location">
    <subcellularLocation>
        <location evidence="1">Membrane</location>
        <topology evidence="1">Lipid-anchor</topology>
    </subcellularLocation>
</comment>
<keyword evidence="5" id="KW-0472">Membrane</keyword>